<dbReference type="PANTHER" id="PTHR15016:SF6">
    <property type="entry name" value="BREAST CARCINOMA-AMPLIFIED SEQUENCE 1"/>
    <property type="match status" value="1"/>
</dbReference>
<dbReference type="AlphaFoldDB" id="A0A401Q4J4"/>
<dbReference type="STRING" id="75743.A0A401Q4J4"/>
<keyword evidence="3" id="KW-1185">Reference proteome</keyword>
<gene>
    <name evidence="2" type="ORF">scyTo_0017133</name>
</gene>
<feature type="compositionally biased region" description="Polar residues" evidence="1">
    <location>
        <begin position="312"/>
        <end position="328"/>
    </location>
</feature>
<evidence type="ECO:0000256" key="1">
    <source>
        <dbReference type="SAM" id="MobiDB-lite"/>
    </source>
</evidence>
<feature type="region of interest" description="Disordered" evidence="1">
    <location>
        <begin position="278"/>
        <end position="352"/>
    </location>
</feature>
<comment type="caution">
    <text evidence="2">The sequence shown here is derived from an EMBL/GenBank/DDBJ whole genome shotgun (WGS) entry which is preliminary data.</text>
</comment>
<proteinExistence type="predicted"/>
<feature type="region of interest" description="Disordered" evidence="1">
    <location>
        <begin position="1"/>
        <end position="222"/>
    </location>
</feature>
<sequence>MGSSTSHESQGESVTEASTLEQTTTESRTVIAQNGPTIGNHSQNSVQNKCAAGDSVADVKQDTGITTSEKAMEISTNTNAEEKELDKSAKTVSKSRFSLPFSRSVPGRTNGPSTEPISGTATLQTNPESASVNTASVVQVNLQESSLQKGSSAQKQQQLSTGSSDAVEHTVKEAEQPKQKEIGFFDKLFKQGDKGKPHNENQGDLKAAESQDSADADQEATELTHRLDYAEYCLMQSPDIIDAVSPDFVVAVSPDTVDAMRPHTVDAVSPHTVDAVSPHTVDAVSPDTGDAVSPDTGDAVSPDTVDALSPDTGDTVSPDTGDAVSSDTVDAVSPDTVDAMSSDTGDAVNPDT</sequence>
<reference evidence="2 3" key="1">
    <citation type="journal article" date="2018" name="Nat. Ecol. Evol.">
        <title>Shark genomes provide insights into elasmobranch evolution and the origin of vertebrates.</title>
        <authorList>
            <person name="Hara Y"/>
            <person name="Yamaguchi K"/>
            <person name="Onimaru K"/>
            <person name="Kadota M"/>
            <person name="Koyanagi M"/>
            <person name="Keeley SD"/>
            <person name="Tatsumi K"/>
            <person name="Tanaka K"/>
            <person name="Motone F"/>
            <person name="Kageyama Y"/>
            <person name="Nozu R"/>
            <person name="Adachi N"/>
            <person name="Nishimura O"/>
            <person name="Nakagawa R"/>
            <person name="Tanegashima C"/>
            <person name="Kiyatake I"/>
            <person name="Matsumoto R"/>
            <person name="Murakumo K"/>
            <person name="Nishida K"/>
            <person name="Terakita A"/>
            <person name="Kuratani S"/>
            <person name="Sato K"/>
            <person name="Hyodo S Kuraku.S."/>
        </authorList>
    </citation>
    <scope>NUCLEOTIDE SEQUENCE [LARGE SCALE GENOMIC DNA]</scope>
</reference>
<feature type="compositionally biased region" description="Polar residues" evidence="1">
    <location>
        <begin position="1"/>
        <end position="48"/>
    </location>
</feature>
<dbReference type="PANTHER" id="PTHR15016">
    <property type="entry name" value="BREAST CARCINOMA-AMPLIFIED SEQUENCE 1"/>
    <property type="match status" value="1"/>
</dbReference>
<name>A0A401Q4J4_SCYTO</name>
<accession>A0A401Q4J4</accession>
<feature type="compositionally biased region" description="Polar residues" evidence="1">
    <location>
        <begin position="63"/>
        <end position="79"/>
    </location>
</feature>
<dbReference type="GO" id="GO:0042552">
    <property type="term" value="P:myelination"/>
    <property type="evidence" value="ECO:0007669"/>
    <property type="project" value="TreeGrafter"/>
</dbReference>
<feature type="compositionally biased region" description="Polar residues" evidence="1">
    <location>
        <begin position="110"/>
        <end position="164"/>
    </location>
</feature>
<dbReference type="InterPro" id="IPR026115">
    <property type="entry name" value="NABC1"/>
</dbReference>
<dbReference type="OrthoDB" id="8962384at2759"/>
<feature type="compositionally biased region" description="Basic and acidic residues" evidence="1">
    <location>
        <begin position="80"/>
        <end position="89"/>
    </location>
</feature>
<dbReference type="EMBL" id="BFAA01010878">
    <property type="protein sequence ID" value="GCB80290.1"/>
    <property type="molecule type" value="Genomic_DNA"/>
</dbReference>
<organism evidence="2 3">
    <name type="scientific">Scyliorhinus torazame</name>
    <name type="common">Cloudy catshark</name>
    <name type="synonym">Catulus torazame</name>
    <dbReference type="NCBI Taxonomy" id="75743"/>
    <lineage>
        <taxon>Eukaryota</taxon>
        <taxon>Metazoa</taxon>
        <taxon>Chordata</taxon>
        <taxon>Craniata</taxon>
        <taxon>Vertebrata</taxon>
        <taxon>Chondrichthyes</taxon>
        <taxon>Elasmobranchii</taxon>
        <taxon>Galeomorphii</taxon>
        <taxon>Galeoidea</taxon>
        <taxon>Carcharhiniformes</taxon>
        <taxon>Scyliorhinidae</taxon>
        <taxon>Scyliorhinus</taxon>
    </lineage>
</organism>
<evidence type="ECO:0000313" key="2">
    <source>
        <dbReference type="EMBL" id="GCB80290.1"/>
    </source>
</evidence>
<evidence type="ECO:0000313" key="3">
    <source>
        <dbReference type="Proteomes" id="UP000288216"/>
    </source>
</evidence>
<dbReference type="Proteomes" id="UP000288216">
    <property type="component" value="Unassembled WGS sequence"/>
</dbReference>
<feature type="compositionally biased region" description="Basic and acidic residues" evidence="1">
    <location>
        <begin position="166"/>
        <end position="209"/>
    </location>
</feature>
<protein>
    <submittedName>
        <fullName evidence="2">Uncharacterized protein</fullName>
    </submittedName>
</protein>